<name>A0ABS4BPU1_9FLAO</name>
<keyword evidence="2" id="KW-1185">Reference proteome</keyword>
<accession>A0ABS4BPU1</accession>
<dbReference type="InterPro" id="IPR046342">
    <property type="entry name" value="CBS_dom_sf"/>
</dbReference>
<gene>
    <name evidence="1" type="ORF">J8H85_02025</name>
</gene>
<organism evidence="1 2">
    <name type="scientific">Mariniflexile gromovii</name>
    <dbReference type="NCBI Taxonomy" id="362523"/>
    <lineage>
        <taxon>Bacteria</taxon>
        <taxon>Pseudomonadati</taxon>
        <taxon>Bacteroidota</taxon>
        <taxon>Flavobacteriia</taxon>
        <taxon>Flavobacteriales</taxon>
        <taxon>Flavobacteriaceae</taxon>
        <taxon>Mariniflexile</taxon>
    </lineage>
</organism>
<dbReference type="Proteomes" id="UP000670776">
    <property type="component" value="Unassembled WGS sequence"/>
</dbReference>
<evidence type="ECO:0000313" key="2">
    <source>
        <dbReference type="Proteomes" id="UP000670776"/>
    </source>
</evidence>
<evidence type="ECO:0000313" key="1">
    <source>
        <dbReference type="EMBL" id="MBP0902594.1"/>
    </source>
</evidence>
<dbReference type="RefSeq" id="WP_209652192.1">
    <property type="nucleotide sequence ID" value="NZ_JAGJCB010000002.1"/>
</dbReference>
<reference evidence="1 2" key="1">
    <citation type="submission" date="2021-04" db="EMBL/GenBank/DDBJ databases">
        <title>Mariniflexile gromovii gen. nov., sp. nov., a gliding bacterium isolated from the sea urchin Strongylocentrotus intermedius.</title>
        <authorList>
            <person name="Ko S."/>
            <person name="Le V."/>
            <person name="Ahn C.-Y."/>
            <person name="Oh H.-M."/>
        </authorList>
    </citation>
    <scope>NUCLEOTIDE SEQUENCE [LARGE SCALE GENOMIC DNA]</scope>
    <source>
        <strain evidence="1 2">KCTC 12570</strain>
    </source>
</reference>
<dbReference type="EMBL" id="JAGJCB010000002">
    <property type="protein sequence ID" value="MBP0902594.1"/>
    <property type="molecule type" value="Genomic_DNA"/>
</dbReference>
<dbReference type="Gene3D" id="3.10.580.10">
    <property type="entry name" value="CBS-domain"/>
    <property type="match status" value="1"/>
</dbReference>
<protein>
    <submittedName>
        <fullName evidence="1">CBS domain-containing protein</fullName>
    </submittedName>
</protein>
<dbReference type="SUPFAM" id="SSF54631">
    <property type="entry name" value="CBS-domain pair"/>
    <property type="match status" value="1"/>
</dbReference>
<comment type="caution">
    <text evidence="1">The sequence shown here is derived from an EMBL/GenBank/DDBJ whole genome shotgun (WGS) entry which is preliminary data.</text>
</comment>
<proteinExistence type="predicted"/>
<sequence length="219" mass="25055">MRLSEFIINDIKPLNSKSKISDLQHLFNQLTYSHVPIQDDNKIYLGCFSETDAHCFESDKTVDDYKYSIESFFVRDSTLWLDVLEAFAVNSANIMPVLNDQNVYLGYYELKEVISLFSESPFFSEPGGILVIEKGINDYSFSEISQIVESNNGKLLGAFVSKMKPDLVQVTLKIGSTGLNGIIQTFRRYSYQIVSGHEEDSYLESLKERSDYLNKYLNI</sequence>